<feature type="region of interest" description="Disordered" evidence="1">
    <location>
        <begin position="28"/>
        <end position="52"/>
    </location>
</feature>
<evidence type="ECO:0000313" key="4">
    <source>
        <dbReference type="Proteomes" id="UP000627838"/>
    </source>
</evidence>
<keyword evidence="2" id="KW-0732">Signal</keyword>
<evidence type="ECO:0008006" key="5">
    <source>
        <dbReference type="Google" id="ProtNLM"/>
    </source>
</evidence>
<protein>
    <recommendedName>
        <fullName evidence="5">Secreted protein</fullName>
    </recommendedName>
</protein>
<organism evidence="3 4">
    <name type="scientific">Actinomadura algeriensis</name>
    <dbReference type="NCBI Taxonomy" id="1679523"/>
    <lineage>
        <taxon>Bacteria</taxon>
        <taxon>Bacillati</taxon>
        <taxon>Actinomycetota</taxon>
        <taxon>Actinomycetes</taxon>
        <taxon>Streptosporangiales</taxon>
        <taxon>Thermomonosporaceae</taxon>
        <taxon>Actinomadura</taxon>
    </lineage>
</organism>
<dbReference type="Proteomes" id="UP000627838">
    <property type="component" value="Unassembled WGS sequence"/>
</dbReference>
<evidence type="ECO:0000313" key="3">
    <source>
        <dbReference type="EMBL" id="MBE1530908.1"/>
    </source>
</evidence>
<sequence>MRLRTRGVLATLPLALALALTGCGGDGDEGSGVASAGGDKAAGAEAGQTLSPDEMGVKFAQCMRENGVQMEDPKPGGGLKITANGVDKATMEKAQEACREFNPMESAGGAPSQEDQERARQHAECMRKNGVEAFPDPKPNQRGIRIDAKVGGDPDFEAASEKCAELMQGGMKKGGPQ</sequence>
<feature type="compositionally biased region" description="Low complexity" evidence="1">
    <location>
        <begin position="31"/>
        <end position="47"/>
    </location>
</feature>
<feature type="chain" id="PRO_5046029885" description="Secreted protein" evidence="2">
    <location>
        <begin position="25"/>
        <end position="177"/>
    </location>
</feature>
<dbReference type="RefSeq" id="WP_192757855.1">
    <property type="nucleotide sequence ID" value="NZ_JADBDZ010000001.1"/>
</dbReference>
<name>A0ABR9JK60_9ACTN</name>
<accession>A0ABR9JK60</accession>
<evidence type="ECO:0000256" key="1">
    <source>
        <dbReference type="SAM" id="MobiDB-lite"/>
    </source>
</evidence>
<reference evidence="3 4" key="1">
    <citation type="submission" date="2020-10" db="EMBL/GenBank/DDBJ databases">
        <title>Sequencing the genomes of 1000 actinobacteria strains.</title>
        <authorList>
            <person name="Klenk H.-P."/>
        </authorList>
    </citation>
    <scope>NUCLEOTIDE SEQUENCE [LARGE SCALE GENOMIC DNA]</scope>
    <source>
        <strain evidence="3 4">DSM 46744</strain>
    </source>
</reference>
<dbReference type="PROSITE" id="PS51257">
    <property type="entry name" value="PROKAR_LIPOPROTEIN"/>
    <property type="match status" value="1"/>
</dbReference>
<feature type="signal peptide" evidence="2">
    <location>
        <begin position="1"/>
        <end position="24"/>
    </location>
</feature>
<evidence type="ECO:0000256" key="2">
    <source>
        <dbReference type="SAM" id="SignalP"/>
    </source>
</evidence>
<gene>
    <name evidence="3" type="ORF">H4W34_000741</name>
</gene>
<proteinExistence type="predicted"/>
<feature type="region of interest" description="Disordered" evidence="1">
    <location>
        <begin position="130"/>
        <end position="155"/>
    </location>
</feature>
<comment type="caution">
    <text evidence="3">The sequence shown here is derived from an EMBL/GenBank/DDBJ whole genome shotgun (WGS) entry which is preliminary data.</text>
</comment>
<dbReference type="EMBL" id="JADBDZ010000001">
    <property type="protein sequence ID" value="MBE1530908.1"/>
    <property type="molecule type" value="Genomic_DNA"/>
</dbReference>
<keyword evidence="4" id="KW-1185">Reference proteome</keyword>